<evidence type="ECO:0000313" key="2">
    <source>
        <dbReference type="Proteomes" id="UP001500620"/>
    </source>
</evidence>
<proteinExistence type="predicted"/>
<organism evidence="1 2">
    <name type="scientific">Dactylosporangium darangshiense</name>
    <dbReference type="NCBI Taxonomy" id="579108"/>
    <lineage>
        <taxon>Bacteria</taxon>
        <taxon>Bacillati</taxon>
        <taxon>Actinomycetota</taxon>
        <taxon>Actinomycetes</taxon>
        <taxon>Micromonosporales</taxon>
        <taxon>Micromonosporaceae</taxon>
        <taxon>Dactylosporangium</taxon>
    </lineage>
</organism>
<evidence type="ECO:0000313" key="1">
    <source>
        <dbReference type="EMBL" id="GAA4244882.1"/>
    </source>
</evidence>
<accession>A0ABP8CYE5</accession>
<dbReference type="Proteomes" id="UP001500620">
    <property type="component" value="Unassembled WGS sequence"/>
</dbReference>
<gene>
    <name evidence="1" type="ORF">GCM10022255_009670</name>
</gene>
<dbReference type="RefSeq" id="WP_345121633.1">
    <property type="nucleotide sequence ID" value="NZ_BAABAT010000002.1"/>
</dbReference>
<protein>
    <submittedName>
        <fullName evidence="1">Uncharacterized protein</fullName>
    </submittedName>
</protein>
<dbReference type="EMBL" id="BAABAT010000002">
    <property type="protein sequence ID" value="GAA4244882.1"/>
    <property type="molecule type" value="Genomic_DNA"/>
</dbReference>
<name>A0ABP8CYE5_9ACTN</name>
<reference evidence="2" key="1">
    <citation type="journal article" date="2019" name="Int. J. Syst. Evol. Microbiol.">
        <title>The Global Catalogue of Microorganisms (GCM) 10K type strain sequencing project: providing services to taxonomists for standard genome sequencing and annotation.</title>
        <authorList>
            <consortium name="The Broad Institute Genomics Platform"/>
            <consortium name="The Broad Institute Genome Sequencing Center for Infectious Disease"/>
            <person name="Wu L."/>
            <person name="Ma J."/>
        </authorList>
    </citation>
    <scope>NUCLEOTIDE SEQUENCE [LARGE SCALE GENOMIC DNA]</scope>
    <source>
        <strain evidence="2">JCM 17441</strain>
    </source>
</reference>
<keyword evidence="2" id="KW-1185">Reference proteome</keyword>
<sequence length="307" mass="32702">MKPHTAGDRATVAYAAALDALHELFVLTGDLEPLRHAMAFRRRSLAGRDPGRLNEFFVLLHQLYRRTGNAVVLTEAIAVQRDATSRTPADHPHAATIRANLGAALYDHFERTGDENALREALETVRPLTDADLHRLASTSPRLVARLRGPGAGEAGEVLEQRYRATGSPEDLLAALAAWRSAAAHPAATGADRVAALHRLATAAQSAGLTDVAANAYIAAVGHLPTIADPDARPSRWPGLATDAAGAAIAAGAADAAVALLEHGRTTMWAQALHHDAARQALRHREPGIADRLDEVRTLLADERRSQ</sequence>
<comment type="caution">
    <text evidence="1">The sequence shown here is derived from an EMBL/GenBank/DDBJ whole genome shotgun (WGS) entry which is preliminary data.</text>
</comment>